<evidence type="ECO:0000313" key="2">
    <source>
        <dbReference type="EMBL" id="GJJ05814.1"/>
    </source>
</evidence>
<feature type="compositionally biased region" description="Low complexity" evidence="1">
    <location>
        <begin position="158"/>
        <end position="176"/>
    </location>
</feature>
<comment type="caution">
    <text evidence="2">The sequence shown here is derived from an EMBL/GenBank/DDBJ whole genome shotgun (WGS) entry which is preliminary data.</text>
</comment>
<name>A0AAV4ZZK5_9AGAM</name>
<proteinExistence type="predicted"/>
<protein>
    <submittedName>
        <fullName evidence="2">Uncharacterized protein</fullName>
    </submittedName>
</protein>
<keyword evidence="3" id="KW-1185">Reference proteome</keyword>
<dbReference type="AlphaFoldDB" id="A0AAV4ZZK5"/>
<dbReference type="Proteomes" id="UP001050691">
    <property type="component" value="Unassembled WGS sequence"/>
</dbReference>
<feature type="region of interest" description="Disordered" evidence="1">
    <location>
        <begin position="157"/>
        <end position="180"/>
    </location>
</feature>
<sequence>MPSVIRTRINKPKTKTTFLPQTFSLPVLFKKRAMNSRTQAIKSDLAARTLYVMDGDDIVITSLDRKPFCCQEELSCMRRSELCRVARELNRKLPRALVIEPLAYMSEDAIRHKIEEMMGFRHLRRSPSSCRYQTSTQNLSSVTLVDLDFLLSKRPYRSTRSPTSSLSSRSSKTSTPCGLDVVAESDEEGGLYLSKRVHLSKRSTVYEAP</sequence>
<evidence type="ECO:0000313" key="3">
    <source>
        <dbReference type="Proteomes" id="UP001050691"/>
    </source>
</evidence>
<dbReference type="EMBL" id="BPWL01000001">
    <property type="protein sequence ID" value="GJJ05814.1"/>
    <property type="molecule type" value="Genomic_DNA"/>
</dbReference>
<evidence type="ECO:0000256" key="1">
    <source>
        <dbReference type="SAM" id="MobiDB-lite"/>
    </source>
</evidence>
<gene>
    <name evidence="2" type="ORF">Clacol_000001</name>
</gene>
<reference evidence="2" key="1">
    <citation type="submission" date="2021-10" db="EMBL/GenBank/DDBJ databases">
        <title>De novo Genome Assembly of Clathrus columnatus (Basidiomycota, Fungi) Using Illumina and Nanopore Sequence Data.</title>
        <authorList>
            <person name="Ogiso-Tanaka E."/>
            <person name="Itagaki H."/>
            <person name="Hosoya T."/>
            <person name="Hosaka K."/>
        </authorList>
    </citation>
    <scope>NUCLEOTIDE SEQUENCE</scope>
    <source>
        <strain evidence="2">MO-923</strain>
    </source>
</reference>
<accession>A0AAV4ZZK5</accession>
<organism evidence="2 3">
    <name type="scientific">Clathrus columnatus</name>
    <dbReference type="NCBI Taxonomy" id="1419009"/>
    <lineage>
        <taxon>Eukaryota</taxon>
        <taxon>Fungi</taxon>
        <taxon>Dikarya</taxon>
        <taxon>Basidiomycota</taxon>
        <taxon>Agaricomycotina</taxon>
        <taxon>Agaricomycetes</taxon>
        <taxon>Phallomycetidae</taxon>
        <taxon>Phallales</taxon>
        <taxon>Clathraceae</taxon>
        <taxon>Clathrus</taxon>
    </lineage>
</organism>